<accession>X6M0I7</accession>
<name>X6M0I7_RETFI</name>
<dbReference type="SUPFAM" id="SSF52047">
    <property type="entry name" value="RNI-like"/>
    <property type="match status" value="1"/>
</dbReference>
<proteinExistence type="predicted"/>
<evidence type="ECO:0000313" key="2">
    <source>
        <dbReference type="EMBL" id="ETO07136.1"/>
    </source>
</evidence>
<reference evidence="2 3" key="1">
    <citation type="journal article" date="2013" name="Curr. Biol.">
        <title>The Genome of the Foraminiferan Reticulomyxa filosa.</title>
        <authorList>
            <person name="Glockner G."/>
            <person name="Hulsmann N."/>
            <person name="Schleicher M."/>
            <person name="Noegel A.A."/>
            <person name="Eichinger L."/>
            <person name="Gallinger C."/>
            <person name="Pawlowski J."/>
            <person name="Sierra R."/>
            <person name="Euteneuer U."/>
            <person name="Pillet L."/>
            <person name="Moustafa A."/>
            <person name="Platzer M."/>
            <person name="Groth M."/>
            <person name="Szafranski K."/>
            <person name="Schliwa M."/>
        </authorList>
    </citation>
    <scope>NUCLEOTIDE SEQUENCE [LARGE SCALE GENOMIC DNA]</scope>
</reference>
<comment type="caution">
    <text evidence="2">The sequence shown here is derived from an EMBL/GenBank/DDBJ whole genome shotgun (WGS) entry which is preliminary data.</text>
</comment>
<evidence type="ECO:0000256" key="1">
    <source>
        <dbReference type="SAM" id="MobiDB-lite"/>
    </source>
</evidence>
<keyword evidence="3" id="KW-1185">Reference proteome</keyword>
<sequence>VINDSNYGELLKDILCGNATGFKLVFRNFTISKHELKWDDLVQNATYRTSVLYHFHHQFQFLSLLSSSHCKLPIPSNGRTPTDGLNVFTLTSVLSNVNELHITNTTLTGAGESKDKEETDETATREKSEERATANVDLLVDMICHPYSCVDTLTLENCQLNDAFIELFVRKFVSKAISYYQTRDEYVFKRLRSPNASSEDSNEGTAALIALESIQLHYEANLTDHSWLCLMQLISVGYMYGPHFYHIKKIALTHSKHLSNQCCIALYDLCIKHSQHLALREVDLRFNTESQLLNQKGGEVLVDLLQKIDEFHSHNSDSKKNTTQNEIAPTTNDYKHKHEHHNYHSFFSTDTNFTIFVDQHIKPWALGIGQLVVTEETL</sequence>
<gene>
    <name evidence="2" type="ORF">RFI_30256</name>
</gene>
<organism evidence="2 3">
    <name type="scientific">Reticulomyxa filosa</name>
    <dbReference type="NCBI Taxonomy" id="46433"/>
    <lineage>
        <taxon>Eukaryota</taxon>
        <taxon>Sar</taxon>
        <taxon>Rhizaria</taxon>
        <taxon>Retaria</taxon>
        <taxon>Foraminifera</taxon>
        <taxon>Monothalamids</taxon>
        <taxon>Reticulomyxidae</taxon>
        <taxon>Reticulomyxa</taxon>
    </lineage>
</organism>
<feature type="non-terminal residue" evidence="2">
    <location>
        <position position="1"/>
    </location>
</feature>
<feature type="compositionally biased region" description="Basic and acidic residues" evidence="1">
    <location>
        <begin position="112"/>
        <end position="130"/>
    </location>
</feature>
<dbReference type="EMBL" id="ASPP01026472">
    <property type="protein sequence ID" value="ETO07136.1"/>
    <property type="molecule type" value="Genomic_DNA"/>
</dbReference>
<protein>
    <submittedName>
        <fullName evidence="2">Uncharacterized protein</fullName>
    </submittedName>
</protein>
<dbReference type="Proteomes" id="UP000023152">
    <property type="component" value="Unassembled WGS sequence"/>
</dbReference>
<feature type="region of interest" description="Disordered" evidence="1">
    <location>
        <begin position="106"/>
        <end position="130"/>
    </location>
</feature>
<dbReference type="AlphaFoldDB" id="X6M0I7"/>
<evidence type="ECO:0000313" key="3">
    <source>
        <dbReference type="Proteomes" id="UP000023152"/>
    </source>
</evidence>